<organism evidence="2 3">
    <name type="scientific">Triplophysa rosa</name>
    <name type="common">Cave loach</name>
    <dbReference type="NCBI Taxonomy" id="992332"/>
    <lineage>
        <taxon>Eukaryota</taxon>
        <taxon>Metazoa</taxon>
        <taxon>Chordata</taxon>
        <taxon>Craniata</taxon>
        <taxon>Vertebrata</taxon>
        <taxon>Euteleostomi</taxon>
        <taxon>Actinopterygii</taxon>
        <taxon>Neopterygii</taxon>
        <taxon>Teleostei</taxon>
        <taxon>Ostariophysi</taxon>
        <taxon>Cypriniformes</taxon>
        <taxon>Nemacheilidae</taxon>
        <taxon>Triplophysa</taxon>
    </lineage>
</organism>
<reference evidence="2" key="1">
    <citation type="submission" date="2021-02" db="EMBL/GenBank/DDBJ databases">
        <title>Comparative genomics reveals that relaxation of natural selection precedes convergent phenotypic evolution of cavefish.</title>
        <authorList>
            <person name="Peng Z."/>
        </authorList>
    </citation>
    <scope>NUCLEOTIDE SEQUENCE</scope>
    <source>
        <tissue evidence="2">Muscle</tissue>
    </source>
</reference>
<feature type="region of interest" description="Disordered" evidence="1">
    <location>
        <begin position="42"/>
        <end position="117"/>
    </location>
</feature>
<feature type="compositionally biased region" description="Polar residues" evidence="1">
    <location>
        <begin position="47"/>
        <end position="59"/>
    </location>
</feature>
<gene>
    <name evidence="2" type="ORF">IRJ41_019400</name>
</gene>
<dbReference type="Proteomes" id="UP001059041">
    <property type="component" value="Linkage Group LG16"/>
</dbReference>
<keyword evidence="3" id="KW-1185">Reference proteome</keyword>
<name>A0A9W7TI07_TRIRA</name>
<proteinExistence type="predicted"/>
<evidence type="ECO:0000313" key="2">
    <source>
        <dbReference type="EMBL" id="KAI7799135.1"/>
    </source>
</evidence>
<protein>
    <submittedName>
        <fullName evidence="2">Protein Jumonji</fullName>
    </submittedName>
</protein>
<comment type="caution">
    <text evidence="2">The sequence shown here is derived from an EMBL/GenBank/DDBJ whole genome shotgun (WGS) entry which is preliminary data.</text>
</comment>
<sequence length="138" mass="15172">MQSLSVRVDDNDGMPWSEERVVRKVLYLSLKEFKSAQKRQICDGLSNGKSPNASLSKGQLNGCGSKGGHKEDGSRSQSTDGGKKQNTSEHRRRFKGDAAQRPPSDAGMPHGCDQTPADVRFNPLMKNHSARVLLCIEF</sequence>
<accession>A0A9W7TI07</accession>
<evidence type="ECO:0000256" key="1">
    <source>
        <dbReference type="SAM" id="MobiDB-lite"/>
    </source>
</evidence>
<evidence type="ECO:0000313" key="3">
    <source>
        <dbReference type="Proteomes" id="UP001059041"/>
    </source>
</evidence>
<dbReference type="EMBL" id="JAFHDT010000016">
    <property type="protein sequence ID" value="KAI7799135.1"/>
    <property type="molecule type" value="Genomic_DNA"/>
</dbReference>
<dbReference type="AlphaFoldDB" id="A0A9W7TI07"/>